<keyword evidence="6" id="KW-1185">Reference proteome</keyword>
<dbReference type="PANTHER" id="PTHR19288:SF46">
    <property type="entry name" value="HALOACID DEHALOGENASE-LIKE HYDROLASE DOMAIN-CONTAINING PROTEIN 2"/>
    <property type="match status" value="1"/>
</dbReference>
<dbReference type="InterPro" id="IPR023214">
    <property type="entry name" value="HAD_sf"/>
</dbReference>
<evidence type="ECO:0000313" key="6">
    <source>
        <dbReference type="Proteomes" id="UP000050417"/>
    </source>
</evidence>
<dbReference type="InterPro" id="IPR036412">
    <property type="entry name" value="HAD-like_sf"/>
</dbReference>
<dbReference type="AlphaFoldDB" id="A0A0P6WVQ8"/>
<evidence type="ECO:0000256" key="4">
    <source>
        <dbReference type="PIRSR" id="PIRSR000915-3"/>
    </source>
</evidence>
<organism evidence="5 6">
    <name type="scientific">Ornatilinea apprima</name>
    <dbReference type="NCBI Taxonomy" id="1134406"/>
    <lineage>
        <taxon>Bacteria</taxon>
        <taxon>Bacillati</taxon>
        <taxon>Chloroflexota</taxon>
        <taxon>Anaerolineae</taxon>
        <taxon>Anaerolineales</taxon>
        <taxon>Anaerolineaceae</taxon>
        <taxon>Ornatilinea</taxon>
    </lineage>
</organism>
<dbReference type="SFLD" id="SFLDS00003">
    <property type="entry name" value="Haloacid_Dehalogenase"/>
    <property type="match status" value="1"/>
</dbReference>
<dbReference type="SUPFAM" id="SSF56784">
    <property type="entry name" value="HAD-like"/>
    <property type="match status" value="1"/>
</dbReference>
<sequence length="264" mass="28501">MPTFTPPIKGIIFDMDGVLWREDTPLADLPALFKRLDQHGIRYAFATNNATRSVEMYIQKFLTFGVQVEPQQIITSAMATAYLLKKHFPSGGPVYVAGEKGLINTLAEAGFHHNEENVLAVVAGLDRSLNYEKLSKATLLINNGAMFVGTNPDPSYPTPLGLQPGAGAMIGFISIATGVTPQYAGKPAPVMVNMALEHLKLTPQEVLVVGDRLDTDILTGQNAGCRTGLVLSGVTSRQDLETWPQAPDLVCDHVSELIATLLED</sequence>
<dbReference type="GO" id="GO:0005737">
    <property type="term" value="C:cytoplasm"/>
    <property type="evidence" value="ECO:0007669"/>
    <property type="project" value="TreeGrafter"/>
</dbReference>
<evidence type="ECO:0000313" key="5">
    <source>
        <dbReference type="EMBL" id="KPL73065.1"/>
    </source>
</evidence>
<dbReference type="SFLD" id="SFLDG01139">
    <property type="entry name" value="C2.A:_Pyridoxal_Phosphate_Phos"/>
    <property type="match status" value="1"/>
</dbReference>
<comment type="cofactor">
    <cofactor evidence="4">
        <name>Mg(2+)</name>
        <dbReference type="ChEBI" id="CHEBI:18420"/>
    </cofactor>
    <text evidence="4">Divalent metal ions. Mg(2+) is the most effective.</text>
</comment>
<evidence type="ECO:0008006" key="7">
    <source>
        <dbReference type="Google" id="ProtNLM"/>
    </source>
</evidence>
<keyword evidence="4" id="KW-0479">Metal-binding</keyword>
<evidence type="ECO:0000256" key="1">
    <source>
        <dbReference type="PIRNR" id="PIRNR000915"/>
    </source>
</evidence>
<feature type="binding site" evidence="4">
    <location>
        <position position="211"/>
    </location>
    <ligand>
        <name>Mg(2+)</name>
        <dbReference type="ChEBI" id="CHEBI:18420"/>
    </ligand>
</feature>
<dbReference type="NCBIfam" id="TIGR01460">
    <property type="entry name" value="HAD-SF-IIA"/>
    <property type="match status" value="1"/>
</dbReference>
<feature type="binding site" evidence="4">
    <location>
        <position position="16"/>
    </location>
    <ligand>
        <name>Mg(2+)</name>
        <dbReference type="ChEBI" id="CHEBI:18420"/>
    </ligand>
</feature>
<dbReference type="PATRIC" id="fig|1134406.4.peg.1827"/>
<gene>
    <name evidence="5" type="ORF">ADN00_14820</name>
</gene>
<comment type="caution">
    <text evidence="5">The sequence shown here is derived from an EMBL/GenBank/DDBJ whole genome shotgun (WGS) entry which is preliminary data.</text>
</comment>
<comment type="similarity">
    <text evidence="1">Belongs to the HAD-like hydrolase superfamily.</text>
</comment>
<feature type="active site" description="Proton donor" evidence="2">
    <location>
        <position position="16"/>
    </location>
</feature>
<evidence type="ECO:0000256" key="3">
    <source>
        <dbReference type="PIRSR" id="PIRSR000915-2"/>
    </source>
</evidence>
<dbReference type="GO" id="GO:0046872">
    <property type="term" value="F:metal ion binding"/>
    <property type="evidence" value="ECO:0007669"/>
    <property type="project" value="UniProtKB-KW"/>
</dbReference>
<accession>A0A0P6WVQ8</accession>
<feature type="binding site" evidence="3">
    <location>
        <position position="186"/>
    </location>
    <ligand>
        <name>substrate</name>
    </ligand>
</feature>
<dbReference type="PANTHER" id="PTHR19288">
    <property type="entry name" value="4-NITROPHENYLPHOSPHATASE-RELATED"/>
    <property type="match status" value="1"/>
</dbReference>
<dbReference type="Pfam" id="PF13344">
    <property type="entry name" value="Hydrolase_6"/>
    <property type="match status" value="1"/>
</dbReference>
<proteinExistence type="inferred from homology"/>
<feature type="active site" description="Nucleophile" evidence="2">
    <location>
        <position position="14"/>
    </location>
</feature>
<feature type="binding site" evidence="4">
    <location>
        <position position="14"/>
    </location>
    <ligand>
        <name>Mg(2+)</name>
        <dbReference type="ChEBI" id="CHEBI:18420"/>
    </ligand>
</feature>
<dbReference type="OrthoDB" id="9810449at2"/>
<dbReference type="Pfam" id="PF13242">
    <property type="entry name" value="Hydrolase_like"/>
    <property type="match status" value="1"/>
</dbReference>
<name>A0A0P6WVQ8_9CHLR</name>
<evidence type="ECO:0000256" key="2">
    <source>
        <dbReference type="PIRSR" id="PIRSR000915-1"/>
    </source>
</evidence>
<protein>
    <recommendedName>
        <fullName evidence="7">Haloacid dehalogenase</fullName>
    </recommendedName>
</protein>
<dbReference type="Proteomes" id="UP000050417">
    <property type="component" value="Unassembled WGS sequence"/>
</dbReference>
<dbReference type="Gene3D" id="3.40.50.1000">
    <property type="entry name" value="HAD superfamily/HAD-like"/>
    <property type="match status" value="2"/>
</dbReference>
<dbReference type="PIRSF" id="PIRSF000915">
    <property type="entry name" value="PGP-type_phosphatase"/>
    <property type="match status" value="1"/>
</dbReference>
<dbReference type="STRING" id="1134406.ADN00_14820"/>
<dbReference type="EMBL" id="LGCL01000036">
    <property type="protein sequence ID" value="KPL73065.1"/>
    <property type="molecule type" value="Genomic_DNA"/>
</dbReference>
<dbReference type="RefSeq" id="WP_075063813.1">
    <property type="nucleotide sequence ID" value="NZ_LGCL01000036.1"/>
</dbReference>
<reference evidence="5 6" key="1">
    <citation type="submission" date="2015-07" db="EMBL/GenBank/DDBJ databases">
        <title>Genome sequence of Ornatilinea apprima DSM 23815.</title>
        <authorList>
            <person name="Hemp J."/>
            <person name="Ward L.M."/>
            <person name="Pace L.A."/>
            <person name="Fischer W.W."/>
        </authorList>
    </citation>
    <scope>NUCLEOTIDE SEQUENCE [LARGE SCALE GENOMIC DNA]</scope>
    <source>
        <strain evidence="5 6">P3M-1</strain>
    </source>
</reference>
<dbReference type="GO" id="GO:0016791">
    <property type="term" value="F:phosphatase activity"/>
    <property type="evidence" value="ECO:0007669"/>
    <property type="project" value="TreeGrafter"/>
</dbReference>
<dbReference type="InterPro" id="IPR006357">
    <property type="entry name" value="HAD-SF_hydro_IIA"/>
</dbReference>
<keyword evidence="4" id="KW-0460">Magnesium</keyword>